<accession>A0A0E9NRT1</accession>
<reference evidence="6 7" key="2">
    <citation type="journal article" date="2014" name="J. Gen. Appl. Microbiol.">
        <title>The early diverging ascomycetous budding yeast Saitoella complicata has three histone deacetylases belonging to the Clr6, Hos2, and Rpd3 lineages.</title>
        <authorList>
            <person name="Nishida H."/>
            <person name="Matsumoto T."/>
            <person name="Kondo S."/>
            <person name="Hamamoto M."/>
            <person name="Yoshikawa H."/>
        </authorList>
    </citation>
    <scope>NUCLEOTIDE SEQUENCE [LARGE SCALE GENOMIC DNA]</scope>
    <source>
        <strain evidence="6 7">NRRL Y-17804</strain>
    </source>
</reference>
<dbReference type="STRING" id="698492.A0A0E9NRT1"/>
<dbReference type="PRINTS" id="PR00069">
    <property type="entry name" value="ALDKETRDTASE"/>
</dbReference>
<dbReference type="PROSITE" id="PS00062">
    <property type="entry name" value="ALDOKETO_REDUCTASE_2"/>
    <property type="match status" value="1"/>
</dbReference>
<organism evidence="6 7">
    <name type="scientific">Saitoella complicata (strain BCRC 22490 / CBS 7301 / JCM 7358 / NBRC 10748 / NRRL Y-17804)</name>
    <dbReference type="NCBI Taxonomy" id="698492"/>
    <lineage>
        <taxon>Eukaryota</taxon>
        <taxon>Fungi</taxon>
        <taxon>Dikarya</taxon>
        <taxon>Ascomycota</taxon>
        <taxon>Taphrinomycotina</taxon>
        <taxon>Taphrinomycotina incertae sedis</taxon>
        <taxon>Saitoella</taxon>
    </lineage>
</organism>
<comment type="caution">
    <text evidence="6">The sequence shown here is derived from an EMBL/GenBank/DDBJ whole genome shotgun (WGS) entry which is preliminary data.</text>
</comment>
<dbReference type="PROSITE" id="PS00798">
    <property type="entry name" value="ALDOKETO_REDUCTASE_1"/>
    <property type="match status" value="1"/>
</dbReference>
<protein>
    <recommendedName>
        <fullName evidence="5">NADP-dependent oxidoreductase domain-containing protein</fullName>
    </recommendedName>
</protein>
<reference evidence="6 7" key="1">
    <citation type="journal article" date="2011" name="J. Gen. Appl. Microbiol.">
        <title>Draft genome sequencing of the enigmatic yeast Saitoella complicata.</title>
        <authorList>
            <person name="Nishida H."/>
            <person name="Hamamoto M."/>
            <person name="Sugiyama J."/>
        </authorList>
    </citation>
    <scope>NUCLEOTIDE SEQUENCE [LARGE SCALE GENOMIC DNA]</scope>
    <source>
        <strain evidence="6 7">NRRL Y-17804</strain>
    </source>
</reference>
<feature type="binding site" evidence="3">
    <location>
        <position position="109"/>
    </location>
    <ligand>
        <name>substrate</name>
    </ligand>
</feature>
<dbReference type="OrthoDB" id="416253at2759"/>
<feature type="active site" description="Proton donor" evidence="2">
    <location>
        <position position="51"/>
    </location>
</feature>
<gene>
    <name evidence="6" type="ORF">G7K_6449-t1</name>
</gene>
<sequence>MSTGRTFTLNTGDKIPALGLGTWLSEPNQVEEAVYHALKTGYRHIDAAKIYGNETEVGAGIKRAGGPREEIWVTSKLWNTDHKPEDVPKALDKTLADLGLEYLDLYLMHYPCANDADFKPIPIDFCDTWKAMEECKKSGKVKNIGISNFAKWELEKLLGSCQIVPAVHQFELHPYLKQESFVEFNKSKGIHVTAYSPFGNQNPTYSTGEKKVLETDEVLTVAKKTGYTPAQVLTSWAIARGTSVVPKSVTPKRVEENFIDFEMSEEDVKLINSITTQKRYADFSEATGYKYYSDLDH</sequence>
<evidence type="ECO:0000313" key="7">
    <source>
        <dbReference type="Proteomes" id="UP000033140"/>
    </source>
</evidence>
<dbReference type="FunFam" id="3.20.20.100:FF:000002">
    <property type="entry name" value="2,5-diketo-D-gluconic acid reductase A"/>
    <property type="match status" value="1"/>
</dbReference>
<evidence type="ECO:0000256" key="2">
    <source>
        <dbReference type="PIRSR" id="PIRSR000097-1"/>
    </source>
</evidence>
<dbReference type="InterPro" id="IPR018170">
    <property type="entry name" value="Aldo/ket_reductase_CS"/>
</dbReference>
<keyword evidence="7" id="KW-1185">Reference proteome</keyword>
<dbReference type="AlphaFoldDB" id="A0A0E9NRT1"/>
<evidence type="ECO:0000256" key="3">
    <source>
        <dbReference type="PIRSR" id="PIRSR000097-2"/>
    </source>
</evidence>
<evidence type="ECO:0000259" key="5">
    <source>
        <dbReference type="Pfam" id="PF00248"/>
    </source>
</evidence>
<dbReference type="PANTHER" id="PTHR11732">
    <property type="entry name" value="ALDO/KETO REDUCTASE"/>
    <property type="match status" value="1"/>
</dbReference>
<reference evidence="6 7" key="3">
    <citation type="journal article" date="2015" name="Genome Announc.">
        <title>Draft Genome Sequence of the Archiascomycetous Yeast Saitoella complicata.</title>
        <authorList>
            <person name="Yamauchi K."/>
            <person name="Kondo S."/>
            <person name="Hamamoto M."/>
            <person name="Takahashi Y."/>
            <person name="Ogura Y."/>
            <person name="Hayashi T."/>
            <person name="Nishida H."/>
        </authorList>
    </citation>
    <scope>NUCLEOTIDE SEQUENCE [LARGE SCALE GENOMIC DNA]</scope>
    <source>
        <strain evidence="6 7">NRRL Y-17804</strain>
    </source>
</reference>
<evidence type="ECO:0000256" key="1">
    <source>
        <dbReference type="ARBA" id="ARBA00023002"/>
    </source>
</evidence>
<dbReference type="Proteomes" id="UP000033140">
    <property type="component" value="Unassembled WGS sequence"/>
</dbReference>
<dbReference type="OMA" id="CHFKGIT"/>
<feature type="domain" description="NADP-dependent oxidoreductase" evidence="5">
    <location>
        <begin position="18"/>
        <end position="274"/>
    </location>
</feature>
<dbReference type="RefSeq" id="XP_019024531.1">
    <property type="nucleotide sequence ID" value="XM_019168390.1"/>
</dbReference>
<evidence type="ECO:0000313" key="6">
    <source>
        <dbReference type="EMBL" id="GAO52371.1"/>
    </source>
</evidence>
<proteinExistence type="predicted"/>
<dbReference type="PIRSF" id="PIRSF000097">
    <property type="entry name" value="AKR"/>
    <property type="match status" value="1"/>
</dbReference>
<dbReference type="InterPro" id="IPR020471">
    <property type="entry name" value="AKR"/>
</dbReference>
<dbReference type="Gene3D" id="3.20.20.100">
    <property type="entry name" value="NADP-dependent oxidoreductase domain"/>
    <property type="match status" value="1"/>
</dbReference>
<evidence type="ECO:0000256" key="4">
    <source>
        <dbReference type="PIRSR" id="PIRSR000097-3"/>
    </source>
</evidence>
<dbReference type="InterPro" id="IPR036812">
    <property type="entry name" value="NAD(P)_OxRdtase_dom_sf"/>
</dbReference>
<feature type="site" description="Lowers pKa of active site Tyr" evidence="4">
    <location>
        <position position="76"/>
    </location>
</feature>
<dbReference type="SUPFAM" id="SSF51430">
    <property type="entry name" value="NAD(P)-linked oxidoreductase"/>
    <property type="match status" value="1"/>
</dbReference>
<keyword evidence="1" id="KW-0560">Oxidoreductase</keyword>
<dbReference type="InterPro" id="IPR023210">
    <property type="entry name" value="NADP_OxRdtase_dom"/>
</dbReference>
<dbReference type="Pfam" id="PF00248">
    <property type="entry name" value="Aldo_ket_red"/>
    <property type="match status" value="1"/>
</dbReference>
<dbReference type="EMBL" id="BACD03000067">
    <property type="protein sequence ID" value="GAO52371.1"/>
    <property type="molecule type" value="Genomic_DNA"/>
</dbReference>
<dbReference type="GO" id="GO:0016616">
    <property type="term" value="F:oxidoreductase activity, acting on the CH-OH group of donors, NAD or NADP as acceptor"/>
    <property type="evidence" value="ECO:0007669"/>
    <property type="project" value="UniProtKB-ARBA"/>
</dbReference>
<name>A0A0E9NRT1_SAICN</name>